<evidence type="ECO:0000313" key="4">
    <source>
        <dbReference type="EMBL" id="MQY22996.1"/>
    </source>
</evidence>
<dbReference type="SUPFAM" id="SSF51735">
    <property type="entry name" value="NAD(P)-binding Rossmann-fold domains"/>
    <property type="match status" value="1"/>
</dbReference>
<gene>
    <name evidence="4" type="ORF">NRB20_61210</name>
</gene>
<reference evidence="4 5" key="1">
    <citation type="submission" date="2019-10" db="EMBL/GenBank/DDBJ databases">
        <title>Nocardia macrotermitis sp. nov. and Nocardia aurantia sp. nov., isolated from the gut of fungus growing-termite Macrotermes natalensis.</title>
        <authorList>
            <person name="Benndorf R."/>
            <person name="Schwitalla J."/>
            <person name="Martin K."/>
            <person name="De Beer W."/>
            <person name="Kaster A.-K."/>
            <person name="Vollmers J."/>
            <person name="Poulsen M."/>
            <person name="Beemelmanns C."/>
        </authorList>
    </citation>
    <scope>NUCLEOTIDE SEQUENCE [LARGE SCALE GENOMIC DNA]</scope>
    <source>
        <strain evidence="4 5">RB20</strain>
    </source>
</reference>
<proteinExistence type="inferred from homology"/>
<dbReference type="Gene3D" id="3.40.50.720">
    <property type="entry name" value="NAD(P)-binding Rossmann-like Domain"/>
    <property type="match status" value="1"/>
</dbReference>
<comment type="similarity">
    <text evidence="1">Belongs to the NmrA-type oxidoreductase family.</text>
</comment>
<dbReference type="InterPro" id="IPR051164">
    <property type="entry name" value="NmrA-like_oxidored"/>
</dbReference>
<comment type="caution">
    <text evidence="4">The sequence shown here is derived from an EMBL/GenBank/DDBJ whole genome shotgun (WGS) entry which is preliminary data.</text>
</comment>
<sequence>MSAESGFPSVLVMPQAPAARELAAAGAEVVRGDFADPDSLMRAVDGVYGVFSVQSFHEEGTEVERRNGRAMAAAAARAGVEHFVYSSVGGADCGVGIGFHDSKFDIERHIVDLGLRYTIFRPVFSMRNWGQVRADVRAGVLPWPLAPDTVLQQLAFEDLAVFVGKAFREPRHWIGRITELAGDESTMAEVADVFGKVLGRPVRYQRIPLDRFSENVRAATGSPLDADHLRMLRWFDEDGFHADLPALRAEYPGLTSFEQFLRRSGWF</sequence>
<dbReference type="OrthoDB" id="319724at2"/>
<dbReference type="InterPro" id="IPR036291">
    <property type="entry name" value="NAD(P)-bd_dom_sf"/>
</dbReference>
<keyword evidence="2" id="KW-0521">NADP</keyword>
<feature type="domain" description="NmrA-like" evidence="3">
    <location>
        <begin position="14"/>
        <end position="238"/>
    </location>
</feature>
<dbReference type="PANTHER" id="PTHR42748">
    <property type="entry name" value="NITROGEN METABOLITE REPRESSION PROTEIN NMRA FAMILY MEMBER"/>
    <property type="match status" value="1"/>
</dbReference>
<accession>A0A7K0DB30</accession>
<evidence type="ECO:0000313" key="5">
    <source>
        <dbReference type="Proteomes" id="UP000438448"/>
    </source>
</evidence>
<keyword evidence="5" id="KW-1185">Reference proteome</keyword>
<dbReference type="EMBL" id="WEGK01000016">
    <property type="protein sequence ID" value="MQY22996.1"/>
    <property type="molecule type" value="Genomic_DNA"/>
</dbReference>
<dbReference type="InterPro" id="IPR008030">
    <property type="entry name" value="NmrA-like"/>
</dbReference>
<name>A0A7K0DB30_9NOCA</name>
<dbReference type="Pfam" id="PF05368">
    <property type="entry name" value="NmrA"/>
    <property type="match status" value="1"/>
</dbReference>
<dbReference type="PANTHER" id="PTHR42748:SF7">
    <property type="entry name" value="NMRA LIKE REDOX SENSOR 1-RELATED"/>
    <property type="match status" value="1"/>
</dbReference>
<organism evidence="4 5">
    <name type="scientific">Nocardia macrotermitis</name>
    <dbReference type="NCBI Taxonomy" id="2585198"/>
    <lineage>
        <taxon>Bacteria</taxon>
        <taxon>Bacillati</taxon>
        <taxon>Actinomycetota</taxon>
        <taxon>Actinomycetes</taxon>
        <taxon>Mycobacteriales</taxon>
        <taxon>Nocardiaceae</taxon>
        <taxon>Nocardia</taxon>
    </lineage>
</organism>
<dbReference type="Proteomes" id="UP000438448">
    <property type="component" value="Unassembled WGS sequence"/>
</dbReference>
<evidence type="ECO:0000259" key="3">
    <source>
        <dbReference type="Pfam" id="PF05368"/>
    </source>
</evidence>
<evidence type="ECO:0000256" key="2">
    <source>
        <dbReference type="ARBA" id="ARBA00022857"/>
    </source>
</evidence>
<protein>
    <recommendedName>
        <fullName evidence="3">NmrA-like domain-containing protein</fullName>
    </recommendedName>
</protein>
<evidence type="ECO:0000256" key="1">
    <source>
        <dbReference type="ARBA" id="ARBA00006328"/>
    </source>
</evidence>
<dbReference type="AlphaFoldDB" id="A0A7K0DB30"/>